<dbReference type="PANTHER" id="PTHR11439">
    <property type="entry name" value="GAG-POL-RELATED RETROTRANSPOSON"/>
    <property type="match status" value="1"/>
</dbReference>
<organism evidence="5">
    <name type="scientific">Oryza sativa subsp. japonica</name>
    <name type="common">Rice</name>
    <dbReference type="NCBI Taxonomy" id="39947"/>
    <lineage>
        <taxon>Eukaryota</taxon>
        <taxon>Viridiplantae</taxon>
        <taxon>Streptophyta</taxon>
        <taxon>Embryophyta</taxon>
        <taxon>Tracheophyta</taxon>
        <taxon>Spermatophyta</taxon>
        <taxon>Magnoliopsida</taxon>
        <taxon>Liliopsida</taxon>
        <taxon>Poales</taxon>
        <taxon>Poaceae</taxon>
        <taxon>BOP clade</taxon>
        <taxon>Oryzoideae</taxon>
        <taxon>Oryzeae</taxon>
        <taxon>Oryzinae</taxon>
        <taxon>Oryza</taxon>
        <taxon>Oryza sativa</taxon>
    </lineage>
</organism>
<dbReference type="PROSITE" id="PS50158">
    <property type="entry name" value="ZF_CCHC"/>
    <property type="match status" value="1"/>
</dbReference>
<name>Q2QXC2_ORYSJ</name>
<dbReference type="InterPro" id="IPR013103">
    <property type="entry name" value="RVT_2"/>
</dbReference>
<dbReference type="InterPro" id="IPR001584">
    <property type="entry name" value="Integrase_cat-core"/>
</dbReference>
<dbReference type="SUPFAM" id="SSF56672">
    <property type="entry name" value="DNA/RNA polymerases"/>
    <property type="match status" value="1"/>
</dbReference>
<dbReference type="CDD" id="cd09272">
    <property type="entry name" value="RNase_HI_RT_Ty1"/>
    <property type="match status" value="1"/>
</dbReference>
<feature type="region of interest" description="Disordered" evidence="2">
    <location>
        <begin position="267"/>
        <end position="292"/>
    </location>
</feature>
<dbReference type="InterPro" id="IPR001878">
    <property type="entry name" value="Znf_CCHC"/>
</dbReference>
<dbReference type="InterPro" id="IPR025724">
    <property type="entry name" value="GAG-pre-integrase_dom"/>
</dbReference>
<dbReference type="EMBL" id="DP000011">
    <property type="protein sequence ID" value="ABA96551.1"/>
    <property type="molecule type" value="Genomic_DNA"/>
</dbReference>
<reference evidence="5" key="2">
    <citation type="submission" date="2005-04" db="EMBL/GenBank/DDBJ databases">
        <authorList>
            <person name="Buell C.R."/>
            <person name="Wing R.A."/>
            <person name="McCombie W.A."/>
            <person name="Ouyang S."/>
        </authorList>
    </citation>
    <scope>NUCLEOTIDE SEQUENCE</scope>
</reference>
<evidence type="ECO:0000256" key="2">
    <source>
        <dbReference type="SAM" id="MobiDB-lite"/>
    </source>
</evidence>
<keyword evidence="1" id="KW-0862">Zinc</keyword>
<dbReference type="Pfam" id="PF00665">
    <property type="entry name" value="rve"/>
    <property type="match status" value="1"/>
</dbReference>
<accession>Q2QXC2</accession>
<reference evidence="5" key="3">
    <citation type="submission" date="2006-01" db="EMBL/GenBank/DDBJ databases">
        <authorList>
            <person name="Buell R."/>
        </authorList>
    </citation>
    <scope>NUCLEOTIDE SEQUENCE</scope>
</reference>
<feature type="compositionally biased region" description="Acidic residues" evidence="2">
    <location>
        <begin position="860"/>
        <end position="869"/>
    </location>
</feature>
<sequence length="1487" mass="168519">MAVRFSTKPHVFDGTDFSHWCSRMQYYIMAEDYDIWRKVSHPYVIHEQINTAALKTEFEQNCKARNILLSGISCSDYDRVAHIQTSHEIWIALSNFHQGTNNIKELRRDLFKKEYIKFEMKPGEALDDYLSRFNKILSDLRSVDSSYDVNYTQYEISHHFLNGLDMSIWKMKVTSIQESVDMSTLTLDSLYTKLKTHEMNILSRKVDSNSSVLVSSSTSLDVDSSSSKSSAFALFNAMSDDQLEQKRGGPNHCFECGSTDHFRSRCPKLGRARGEDNGDEKTNDNKPKGTFKGRKIKENLKKAFDQVYTAFEPLSDVDGESGDEDKGNNISGVCFMARGELDSECEDNEVSALEEAINILSAKNMKCEKLYRKQEFIIESLNSEIARLKYLIPNDDDCTNCEVLMNEISKIRDVNAAHDLKNRSSLALSFALHTRTLDELCLTKKLLQKYQIAFHASLMFNMICAKKLKQPHDVLDCSTCTLNKLKLKDALGRVGYMEDVVKTNEVLSCPKCGKSKGVMVDSENCANLEKEVSYLKNSLQRFSDGVGARSGEILVKPDTNKTVFKSAGFVKVNEKFELKNVALVEDLKYNLLSVSQIVDEDFEVHFKKTGSKVFDSCGDSVLNISRYGRVFKADFDNPVSPVITCLVAKFDKDVMFWHRRLGHVGFDYLTRLSSLDLVRGLPKLKKDLDLVCTPCRHAKMVASSHAPIVSVMTDAPGHLLHTDTVGPARVQSVGGKWYVLVIVDDFSRYSWVFFMATKDKAFQHFRGLFLRLNLEFPGSLKRIRSDNGGEFKNSSFEQFCNERGLEHEFSSPRVPQQDGVVERKNRVLVEMTRTMLDEYHTPRKFWAEAVQGEDGHIFEYESDNDDDEVGSAGQTGRQADRTAGTPPVRPAHDVRSDRPGSSGSGTIDADQDGPPEITTSTSTDTERESTSEVAAPLHIQRRHLPEQIIGNIGERTTRSKVMTHDVCANSAFVASFEPKDVSLALTDESWINAMHEELENFEINKVWTLVEPPSRHNIIGTKWIFKNKQNEDGLIVRNKARLVAQGFTKVEGMDFDETFAPVARIEAIRLLLAFAASKGFKLHQMDVKSAFLNGFIQEEVYVKQPPGFENSDFPNHVFKLSKALYGLKQAPRAWYDRLKNFLLTKGFTMGKVDKMLFVLKHGDNQLFVQIYVYDIIFGCSTHTLVVKFAETMRREFEMTMMGELSYFLGLQIKQTPQGTFVHQTKYMKDLLRRFKMENCKPISTPIGSTTVLDPDEDGEAVDQKEYRSMIRSLLYLTASRPDIQFAVCLCARFQASPRASHRQAVKRIMRYLNHTLEFEIWYSTSSSICLSGYSDADFGGCRIDRKSTNGTCHFLGISLIAWSSRKQSSVAQSTAESEYVVAASCCSQILWLLSTLKDYGLTFGKVSLFCDNISAINIAKNPVQHSRTKHIDIRFHVLRDHVEKGDVILQFLDTKLQLADIFTKPLDSNRFAFLRGELGIIHPFGMI</sequence>
<dbReference type="PROSITE" id="PS50994">
    <property type="entry name" value="INTEGRASE"/>
    <property type="match status" value="1"/>
</dbReference>
<reference evidence="5" key="1">
    <citation type="journal article" date="2005" name="BMC Biol.">
        <title>The sequence of rice chromosomes 11 and 12, rich in disease resistance genes and recent gene duplications.</title>
        <authorList>
            <consortium name="The rice chromosomes 11 and 12 sequencing consortia"/>
        </authorList>
    </citation>
    <scope>NUCLEOTIDE SEQUENCE [LARGE SCALE GENOMIC DNA]</scope>
</reference>
<evidence type="ECO:0000259" key="3">
    <source>
        <dbReference type="PROSITE" id="PS50158"/>
    </source>
</evidence>
<proteinExistence type="predicted"/>
<dbReference type="Pfam" id="PF13976">
    <property type="entry name" value="gag_pre-integrs"/>
    <property type="match status" value="1"/>
</dbReference>
<keyword evidence="1" id="KW-0479">Metal-binding</keyword>
<dbReference type="InterPro" id="IPR043502">
    <property type="entry name" value="DNA/RNA_pol_sf"/>
</dbReference>
<dbReference type="PANTHER" id="PTHR11439:SF442">
    <property type="entry name" value="CYSTEINE-RICH RLK (RECEPTOR-LIKE PROTEIN KINASE) 8"/>
    <property type="match status" value="1"/>
</dbReference>
<keyword evidence="1" id="KW-0863">Zinc-finger</keyword>
<dbReference type="Gene3D" id="3.30.420.10">
    <property type="entry name" value="Ribonuclease H-like superfamily/Ribonuclease H"/>
    <property type="match status" value="1"/>
</dbReference>
<feature type="domain" description="Integrase catalytic" evidence="4">
    <location>
        <begin position="712"/>
        <end position="851"/>
    </location>
</feature>
<dbReference type="Pfam" id="PF07727">
    <property type="entry name" value="RVT_2"/>
    <property type="match status" value="1"/>
</dbReference>
<dbReference type="Pfam" id="PF14223">
    <property type="entry name" value="Retrotran_gag_2"/>
    <property type="match status" value="1"/>
</dbReference>
<dbReference type="GO" id="GO:0015074">
    <property type="term" value="P:DNA integration"/>
    <property type="evidence" value="ECO:0007669"/>
    <property type="project" value="InterPro"/>
</dbReference>
<evidence type="ECO:0000259" key="4">
    <source>
        <dbReference type="PROSITE" id="PS50994"/>
    </source>
</evidence>
<feature type="region of interest" description="Disordered" evidence="2">
    <location>
        <begin position="859"/>
        <end position="934"/>
    </location>
</feature>
<evidence type="ECO:0000256" key="1">
    <source>
        <dbReference type="PROSITE-ProRule" id="PRU00047"/>
    </source>
</evidence>
<dbReference type="SUPFAM" id="SSF53098">
    <property type="entry name" value="Ribonuclease H-like"/>
    <property type="match status" value="1"/>
</dbReference>
<gene>
    <name evidence="5" type="ordered locus">LOC_Os12g06530</name>
</gene>
<dbReference type="GO" id="GO:0003676">
    <property type="term" value="F:nucleic acid binding"/>
    <property type="evidence" value="ECO:0007669"/>
    <property type="project" value="InterPro"/>
</dbReference>
<evidence type="ECO:0000313" key="5">
    <source>
        <dbReference type="EMBL" id="ABA96551.1"/>
    </source>
</evidence>
<feature type="domain" description="CCHC-type" evidence="3">
    <location>
        <begin position="253"/>
        <end position="268"/>
    </location>
</feature>
<dbReference type="InterPro" id="IPR012337">
    <property type="entry name" value="RNaseH-like_sf"/>
</dbReference>
<protein>
    <submittedName>
        <fullName evidence="5">Retrotransposon protein, putative, Ty1-copia subclass</fullName>
    </submittedName>
</protein>
<dbReference type="GO" id="GO:0008270">
    <property type="term" value="F:zinc ion binding"/>
    <property type="evidence" value="ECO:0007669"/>
    <property type="project" value="UniProtKB-KW"/>
</dbReference>
<dbReference type="InterPro" id="IPR036397">
    <property type="entry name" value="RNaseH_sf"/>
</dbReference>
<feature type="compositionally biased region" description="Basic and acidic residues" evidence="2">
    <location>
        <begin position="272"/>
        <end position="287"/>
    </location>
</feature>